<organism evidence="2 3">
    <name type="scientific">Candidatus Magnetobacterium bavaricum</name>
    <dbReference type="NCBI Taxonomy" id="29290"/>
    <lineage>
        <taxon>Bacteria</taxon>
        <taxon>Pseudomonadati</taxon>
        <taxon>Nitrospirota</taxon>
        <taxon>Thermodesulfovibrionia</taxon>
        <taxon>Thermodesulfovibrionales</taxon>
        <taxon>Candidatus Magnetobacteriaceae</taxon>
        <taxon>Candidatus Magnetobacterium</taxon>
    </lineage>
</organism>
<sequence length="92" mass="10560">MEFNPDSDIKGDFEVSPRGSSSLMTKELKGQSLMSFISLVRSDPLLSPYVKPREFLEDFMRSVELDPGRLLRSDEEMRMELEQQSSVDVKDV</sequence>
<evidence type="ECO:0000313" key="3">
    <source>
        <dbReference type="Proteomes" id="UP000033423"/>
    </source>
</evidence>
<reference evidence="2 3" key="1">
    <citation type="submission" date="2015-02" db="EMBL/GenBank/DDBJ databases">
        <title>Single-cell genomics of uncultivated deep-branching MTB reveals a conserved set of magnetosome genes.</title>
        <authorList>
            <person name="Kolinko S."/>
            <person name="Richter M."/>
            <person name="Glockner F.O."/>
            <person name="Brachmann A."/>
            <person name="Schuler D."/>
        </authorList>
    </citation>
    <scope>NUCLEOTIDE SEQUENCE [LARGE SCALE GENOMIC DNA]</scope>
    <source>
        <strain evidence="2">TM-1</strain>
    </source>
</reference>
<name>A0A0F3H0I5_9BACT</name>
<dbReference type="Proteomes" id="UP000033423">
    <property type="component" value="Unassembled WGS sequence"/>
</dbReference>
<keyword evidence="3" id="KW-1185">Reference proteome</keyword>
<accession>A0A0F3H0I5</accession>
<proteinExistence type="predicted"/>
<evidence type="ECO:0000256" key="1">
    <source>
        <dbReference type="SAM" id="MobiDB-lite"/>
    </source>
</evidence>
<feature type="region of interest" description="Disordered" evidence="1">
    <location>
        <begin position="1"/>
        <end position="22"/>
    </location>
</feature>
<gene>
    <name evidence="2" type="ORF">MBAV_001381</name>
</gene>
<evidence type="ECO:0000313" key="2">
    <source>
        <dbReference type="EMBL" id="KJU86428.1"/>
    </source>
</evidence>
<dbReference type="EMBL" id="LACI01000595">
    <property type="protein sequence ID" value="KJU86428.1"/>
    <property type="molecule type" value="Genomic_DNA"/>
</dbReference>
<protein>
    <submittedName>
        <fullName evidence="2">Uncharacterized protein</fullName>
    </submittedName>
</protein>
<dbReference type="AlphaFoldDB" id="A0A0F3H0I5"/>
<comment type="caution">
    <text evidence="2">The sequence shown here is derived from an EMBL/GenBank/DDBJ whole genome shotgun (WGS) entry which is preliminary data.</text>
</comment>